<reference evidence="2 3" key="1">
    <citation type="submission" date="2016-12" db="EMBL/GenBank/DDBJ databases">
        <authorList>
            <person name="Song W.-J."/>
            <person name="Kurnit D.M."/>
        </authorList>
    </citation>
    <scope>NUCLEOTIDE SEQUENCE [LARGE SCALE GENOMIC DNA]</scope>
    <source>
        <strain evidence="2 3">DSM 11393</strain>
    </source>
</reference>
<dbReference type="Pfam" id="PF18588">
    <property type="entry name" value="WcbI"/>
    <property type="match status" value="1"/>
</dbReference>
<organism evidence="2 3">
    <name type="scientific">Desulfovibrio litoralis DSM 11393</name>
    <dbReference type="NCBI Taxonomy" id="1121455"/>
    <lineage>
        <taxon>Bacteria</taxon>
        <taxon>Pseudomonadati</taxon>
        <taxon>Thermodesulfobacteriota</taxon>
        <taxon>Desulfovibrionia</taxon>
        <taxon>Desulfovibrionales</taxon>
        <taxon>Desulfovibrionaceae</taxon>
        <taxon>Desulfovibrio</taxon>
    </lineage>
</organism>
<feature type="domain" description="Polysaccharide biosynthesis enzyme WcbI" evidence="1">
    <location>
        <begin position="8"/>
        <end position="201"/>
    </location>
</feature>
<evidence type="ECO:0000259" key="1">
    <source>
        <dbReference type="Pfam" id="PF18588"/>
    </source>
</evidence>
<proteinExistence type="predicted"/>
<dbReference type="EMBL" id="FRDI01000013">
    <property type="protein sequence ID" value="SHN70626.1"/>
    <property type="molecule type" value="Genomic_DNA"/>
</dbReference>
<name>A0A1M7TIW0_9BACT</name>
<dbReference type="InterPro" id="IPR041307">
    <property type="entry name" value="WcbI"/>
</dbReference>
<evidence type="ECO:0000313" key="2">
    <source>
        <dbReference type="EMBL" id="SHN70626.1"/>
    </source>
</evidence>
<accession>A0A1M7TIW0</accession>
<sequence length="275" mass="32749">MKKTKKICILHANCQGEEYQAILDKIPAFTDEWNLKLFTNYTKQAIPQDLLPQADLFLYQYLDNSWGDLSSDVLLKQLKKNTAAFCLPAVFFRGFHPFWEGRSEFHYYDNFLEKLIASGAEKSVILRLYLQNDLRNKLDLNAHIEFSFSREEEKEKSCDFKVMPFIRKNWQDRQLLYTVSHPNKVLCRYLVENILNALNIALPDELFWETHNCTYNDFEQPIHPQLIDFYKLKFITPETTFNVYGRQLSFAQYISRYIDCRQNNIDNFIGYLHFV</sequence>
<dbReference type="Gene3D" id="3.40.50.12080">
    <property type="match status" value="2"/>
</dbReference>
<dbReference type="AlphaFoldDB" id="A0A1M7TIW0"/>
<protein>
    <recommendedName>
        <fullName evidence="1">Polysaccharide biosynthesis enzyme WcbI domain-containing protein</fullName>
    </recommendedName>
</protein>
<gene>
    <name evidence="2" type="ORF">SAMN02745728_02064</name>
</gene>
<dbReference type="OrthoDB" id="5449821at2"/>
<evidence type="ECO:0000313" key="3">
    <source>
        <dbReference type="Proteomes" id="UP000186469"/>
    </source>
</evidence>
<keyword evidence="3" id="KW-1185">Reference proteome</keyword>
<dbReference type="Proteomes" id="UP000186469">
    <property type="component" value="Unassembled WGS sequence"/>
</dbReference>
<dbReference type="RefSeq" id="WP_072697742.1">
    <property type="nucleotide sequence ID" value="NZ_FRDI01000013.1"/>
</dbReference>